<dbReference type="PROSITE" id="PS50035">
    <property type="entry name" value="PLD"/>
    <property type="match status" value="2"/>
</dbReference>
<dbReference type="Gene3D" id="3.30.870.10">
    <property type="entry name" value="Endonuclease Chain A"/>
    <property type="match status" value="2"/>
</dbReference>
<evidence type="ECO:0000313" key="7">
    <source>
        <dbReference type="EMBL" id="MBT0770895.1"/>
    </source>
</evidence>
<dbReference type="SMART" id="SM00155">
    <property type="entry name" value="PLDc"/>
    <property type="match status" value="2"/>
</dbReference>
<keyword evidence="2" id="KW-0677">Repeat</keyword>
<feature type="compositionally biased region" description="Acidic residues" evidence="5">
    <location>
        <begin position="13"/>
        <end position="47"/>
    </location>
</feature>
<dbReference type="InterPro" id="IPR025202">
    <property type="entry name" value="PLD-like_dom"/>
</dbReference>
<keyword evidence="8" id="KW-1185">Reference proteome</keyword>
<comment type="catalytic activity">
    <reaction evidence="1">
        <text>a 1,2-diacyl-sn-glycero-3-phosphocholine + H2O = a 1,2-diacyl-sn-glycero-3-phosphate + choline + H(+)</text>
        <dbReference type="Rhea" id="RHEA:14445"/>
        <dbReference type="ChEBI" id="CHEBI:15354"/>
        <dbReference type="ChEBI" id="CHEBI:15377"/>
        <dbReference type="ChEBI" id="CHEBI:15378"/>
        <dbReference type="ChEBI" id="CHEBI:57643"/>
        <dbReference type="ChEBI" id="CHEBI:58608"/>
        <dbReference type="EC" id="3.1.4.4"/>
    </reaction>
</comment>
<keyword evidence="3" id="KW-0378">Hydrolase</keyword>
<evidence type="ECO:0000259" key="6">
    <source>
        <dbReference type="PROSITE" id="PS50035"/>
    </source>
</evidence>
<feature type="domain" description="PLD phosphodiesterase" evidence="6">
    <location>
        <begin position="421"/>
        <end position="448"/>
    </location>
</feature>
<evidence type="ECO:0000256" key="2">
    <source>
        <dbReference type="ARBA" id="ARBA00022737"/>
    </source>
</evidence>
<evidence type="ECO:0000256" key="4">
    <source>
        <dbReference type="ARBA" id="ARBA00023098"/>
    </source>
</evidence>
<organism evidence="7 8">
    <name type="scientific">Kineosporia corallincola</name>
    <dbReference type="NCBI Taxonomy" id="2835133"/>
    <lineage>
        <taxon>Bacteria</taxon>
        <taxon>Bacillati</taxon>
        <taxon>Actinomycetota</taxon>
        <taxon>Actinomycetes</taxon>
        <taxon>Kineosporiales</taxon>
        <taxon>Kineosporiaceae</taxon>
        <taxon>Kineosporia</taxon>
    </lineage>
</organism>
<feature type="domain" description="PLD phosphodiesterase" evidence="6">
    <location>
        <begin position="185"/>
        <end position="218"/>
    </location>
</feature>
<dbReference type="CDD" id="cd09105">
    <property type="entry name" value="PLDc_vPLD1_2_like_2"/>
    <property type="match status" value="1"/>
</dbReference>
<dbReference type="InterPro" id="IPR015679">
    <property type="entry name" value="PLipase_D_fam"/>
</dbReference>
<dbReference type="SUPFAM" id="SSF56024">
    <property type="entry name" value="Phospholipase D/nuclease"/>
    <property type="match status" value="2"/>
</dbReference>
<dbReference type="PANTHER" id="PTHR18896">
    <property type="entry name" value="PHOSPHOLIPASE D"/>
    <property type="match status" value="1"/>
</dbReference>
<feature type="compositionally biased region" description="Basic and acidic residues" evidence="5">
    <location>
        <begin position="526"/>
        <end position="535"/>
    </location>
</feature>
<feature type="region of interest" description="Disordered" evidence="5">
    <location>
        <begin position="1"/>
        <end position="74"/>
    </location>
</feature>
<feature type="region of interest" description="Disordered" evidence="5">
    <location>
        <begin position="285"/>
        <end position="306"/>
    </location>
</feature>
<dbReference type="Pfam" id="PF13091">
    <property type="entry name" value="PLDc_2"/>
    <property type="match status" value="1"/>
</dbReference>
<protein>
    <recommendedName>
        <fullName evidence="6">PLD phosphodiesterase domain-containing protein</fullName>
    </recommendedName>
</protein>
<evidence type="ECO:0000256" key="1">
    <source>
        <dbReference type="ARBA" id="ARBA00000798"/>
    </source>
</evidence>
<keyword evidence="4" id="KW-0443">Lipid metabolism</keyword>
<accession>A0ABS5TIH9</accession>
<dbReference type="CDD" id="cd09104">
    <property type="entry name" value="PLDc_vPLD1_2_like_1"/>
    <property type="match status" value="1"/>
</dbReference>
<dbReference type="InterPro" id="IPR001736">
    <property type="entry name" value="PLipase_D/transphosphatidylase"/>
</dbReference>
<evidence type="ECO:0000256" key="5">
    <source>
        <dbReference type="SAM" id="MobiDB-lite"/>
    </source>
</evidence>
<feature type="region of interest" description="Disordered" evidence="5">
    <location>
        <begin position="526"/>
        <end position="545"/>
    </location>
</feature>
<evidence type="ECO:0000256" key="3">
    <source>
        <dbReference type="ARBA" id="ARBA00022801"/>
    </source>
</evidence>
<reference evidence="7 8" key="1">
    <citation type="submission" date="2021-05" db="EMBL/GenBank/DDBJ databases">
        <title>Kineosporia and Streptomyces sp. nov. two new marine actinobacteria isolated from Coral.</title>
        <authorList>
            <person name="Buangrab K."/>
            <person name="Sutthacheep M."/>
            <person name="Yeemin T."/>
            <person name="Harunari E."/>
            <person name="Igarashi Y."/>
            <person name="Kanchanasin P."/>
            <person name="Tanasupawat S."/>
            <person name="Phongsopitanun W."/>
        </authorList>
    </citation>
    <scope>NUCLEOTIDE SEQUENCE [LARGE SCALE GENOMIC DNA]</scope>
    <source>
        <strain evidence="7 8">J2-2</strain>
    </source>
</reference>
<proteinExistence type="predicted"/>
<name>A0ABS5TIH9_9ACTN</name>
<dbReference type="PANTHER" id="PTHR18896:SF76">
    <property type="entry name" value="PHOSPHOLIPASE"/>
    <property type="match status" value="1"/>
</dbReference>
<sequence length="577" mass="65328">MDIDESSRNPGADDLDGLPNVDEEGESAPDIDPAPDIDVPGVDEPEDPATRTWFLAPSERGNPSSTIDRVPRDDGRGWVAGNQVRPLIHGAVYFRRLHEELTALKAGDRLYFTDWRGDRDEKLLPGGPAVGDVLTRLARDGVDVRGLLWRSHSDSLWFSAQQNQRLGTEINEAGGEVLLDQRVRRFGAHHQKLFVIRHRGEPARDVAFVGGIDLCYSRRDDAGHQGDPQQAPMDARYRGRAPWHDAALELRGPIVGDLLRTFIERWDDPTPLDRRTPYRMAVQRRAHMPRHPQKLPESFPDPEPSGRHAVQVLRTYGAKRPRYPFAENGERSVARAYEKAFRKAKSLIYVEDQYLWSEVVAAGIADALHRSPQLRVIAVVPRYPDQNTPANRLGQIQAIRLLKQAAPERFAVYDLENTQGVPIYVHAKVCVVDDVWMTCGSDNFNRRSWTNDSELTCAVLDPQLDSREPRDLSADGDGARRLPRDVRLALWAEHLGLPVDDENLLDPVRAFDLWARTAKDLDDWHAAGRQGERPPGHARAHHPQPVGRLTRLWAGPLYRTVYDPDDRPRRLRPKPEF</sequence>
<dbReference type="EMBL" id="JAHBAY010000007">
    <property type="protein sequence ID" value="MBT0770895.1"/>
    <property type="molecule type" value="Genomic_DNA"/>
</dbReference>
<gene>
    <name evidence="7" type="ORF">KIH74_18290</name>
</gene>
<dbReference type="Proteomes" id="UP001197247">
    <property type="component" value="Unassembled WGS sequence"/>
</dbReference>
<dbReference type="RefSeq" id="WP_214157186.1">
    <property type="nucleotide sequence ID" value="NZ_JAHBAY010000007.1"/>
</dbReference>
<comment type="caution">
    <text evidence="7">The sequence shown here is derived from an EMBL/GenBank/DDBJ whole genome shotgun (WGS) entry which is preliminary data.</text>
</comment>
<evidence type="ECO:0000313" key="8">
    <source>
        <dbReference type="Proteomes" id="UP001197247"/>
    </source>
</evidence>